<protein>
    <recommendedName>
        <fullName evidence="3">ATPase AAA-3 domain-containing protein</fullName>
    </recommendedName>
</protein>
<dbReference type="InterPro" id="IPR011703">
    <property type="entry name" value="ATPase_AAA-3"/>
</dbReference>
<comment type="caution">
    <text evidence="4">The sequence shown here is derived from an EMBL/GenBank/DDBJ whole genome shotgun (WGS) entry which is preliminary data.</text>
</comment>
<keyword evidence="2" id="KW-0812">Transmembrane</keyword>
<feature type="compositionally biased region" description="Basic residues" evidence="1">
    <location>
        <begin position="677"/>
        <end position="695"/>
    </location>
</feature>
<feature type="domain" description="ATPase AAA-3" evidence="3">
    <location>
        <begin position="73"/>
        <end position="202"/>
    </location>
</feature>
<dbReference type="EMBL" id="BSUZ01000001">
    <property type="protein sequence ID" value="GMA85433.1"/>
    <property type="molecule type" value="Genomic_DNA"/>
</dbReference>
<feature type="compositionally biased region" description="Basic residues" evidence="1">
    <location>
        <begin position="634"/>
        <end position="663"/>
    </location>
</feature>
<feature type="region of interest" description="Disordered" evidence="1">
    <location>
        <begin position="349"/>
        <end position="368"/>
    </location>
</feature>
<evidence type="ECO:0000313" key="5">
    <source>
        <dbReference type="Proteomes" id="UP001157017"/>
    </source>
</evidence>
<feature type="compositionally biased region" description="Basic residues" evidence="1">
    <location>
        <begin position="617"/>
        <end position="626"/>
    </location>
</feature>
<proteinExistence type="predicted"/>
<dbReference type="InterPro" id="IPR050764">
    <property type="entry name" value="CbbQ/NirQ/NorQ/GpvN"/>
</dbReference>
<evidence type="ECO:0000259" key="3">
    <source>
        <dbReference type="Pfam" id="PF07726"/>
    </source>
</evidence>
<evidence type="ECO:0000256" key="2">
    <source>
        <dbReference type="SAM" id="Phobius"/>
    </source>
</evidence>
<feature type="region of interest" description="Disordered" evidence="1">
    <location>
        <begin position="552"/>
        <end position="579"/>
    </location>
</feature>
<feature type="compositionally biased region" description="Low complexity" evidence="1">
    <location>
        <begin position="600"/>
        <end position="614"/>
    </location>
</feature>
<name>A0ABQ6JB83_9ACTN</name>
<keyword evidence="2" id="KW-0472">Membrane</keyword>
<accession>A0ABQ6JB83</accession>
<dbReference type="Gene3D" id="3.40.50.300">
    <property type="entry name" value="P-loop containing nucleotide triphosphate hydrolases"/>
    <property type="match status" value="1"/>
</dbReference>
<dbReference type="PANTHER" id="PTHR42759">
    <property type="entry name" value="MOXR FAMILY PROTEIN"/>
    <property type="match status" value="1"/>
</dbReference>
<keyword evidence="5" id="KW-1185">Reference proteome</keyword>
<sequence>MSTTSAAARTPDDEVGRAVGQGRGPDLEGGPDTASLADLQATAFRIGRAIETVIEGKPDVVRTALTVLLAEGHLLIEDVPGVGKTMLAKALARAVDCSVRRIQFTPDLLPSDVTGVSIYNQDQRDFEFKPGAVFANVVLGDEINRASPKTQSALLECMEERQVTVDGVTYGLEAPFIVVATQNPIEMEGTYPLPEAQRDRFMARLSMGYPSSAEARHAEQPRLGHAARPGGAGRVGSRRARAGAHRAGPLGERRGQAVRRRPGHRDAHQPRPAAGRLAARHPAGCCGPRARTPRSRAATTCCRTTCRRWPWPCSPTGCCSRRTRCSRGAPPRTSSRPCCARSPCRARRTGRTARRRRAASDAVATRTTRVTRRLTEPLGRLTSRGRAVLAAGLTAVVCALALGQRDLLRVGVLLALVPVLTVVVLGRTRYRLACTRTVSPLRVEVGAPAQVVLEVANVSGGRCGLVLAEEEVPYGLGTRPRFVLPGLEPGERRAIAYPVRSPRRGRYAVGPLSLTLTDPFGMGRHRRSFTSRDLLVVTPAVVRLPRIALAGDWNGSGDTRPRSVSATGEDDVTTREYHQGDDLRRVHWRSTARRGEPHGAARGAALAEPGGAAARPPPHRLRRRGRRVDVRVGRVGRRLARRAPGRARVRRAAGRRQRGRRRPGLGPRERRAGAGVGRRRPGLPGHHVARRRDRA</sequence>
<dbReference type="CDD" id="cd00009">
    <property type="entry name" value="AAA"/>
    <property type="match status" value="1"/>
</dbReference>
<dbReference type="Proteomes" id="UP001157017">
    <property type="component" value="Unassembled WGS sequence"/>
</dbReference>
<evidence type="ECO:0000256" key="1">
    <source>
        <dbReference type="SAM" id="MobiDB-lite"/>
    </source>
</evidence>
<feature type="transmembrane region" description="Helical" evidence="2">
    <location>
        <begin position="408"/>
        <end position="426"/>
    </location>
</feature>
<keyword evidence="2" id="KW-1133">Transmembrane helix</keyword>
<gene>
    <name evidence="4" type="ORF">GCM10025868_06830</name>
</gene>
<feature type="region of interest" description="Disordered" evidence="1">
    <location>
        <begin position="592"/>
        <end position="695"/>
    </location>
</feature>
<feature type="region of interest" description="Disordered" evidence="1">
    <location>
        <begin position="212"/>
        <end position="293"/>
    </location>
</feature>
<dbReference type="PANTHER" id="PTHR42759:SF5">
    <property type="entry name" value="METHANOL DEHYDROGENASE REGULATOR"/>
    <property type="match status" value="1"/>
</dbReference>
<feature type="region of interest" description="Disordered" evidence="1">
    <location>
        <begin position="1"/>
        <end position="31"/>
    </location>
</feature>
<reference evidence="5" key="1">
    <citation type="journal article" date="2019" name="Int. J. Syst. Evol. Microbiol.">
        <title>The Global Catalogue of Microorganisms (GCM) 10K type strain sequencing project: providing services to taxonomists for standard genome sequencing and annotation.</title>
        <authorList>
            <consortium name="The Broad Institute Genomics Platform"/>
            <consortium name="The Broad Institute Genome Sequencing Center for Infectious Disease"/>
            <person name="Wu L."/>
            <person name="Ma J."/>
        </authorList>
    </citation>
    <scope>NUCLEOTIDE SEQUENCE [LARGE SCALE GENOMIC DNA]</scope>
    <source>
        <strain evidence="5">NBRC 108730</strain>
    </source>
</reference>
<evidence type="ECO:0000313" key="4">
    <source>
        <dbReference type="EMBL" id="GMA85433.1"/>
    </source>
</evidence>
<dbReference type="InterPro" id="IPR027417">
    <property type="entry name" value="P-loop_NTPase"/>
</dbReference>
<organism evidence="4 5">
    <name type="scientific">Angustibacter aerolatus</name>
    <dbReference type="NCBI Taxonomy" id="1162965"/>
    <lineage>
        <taxon>Bacteria</taxon>
        <taxon>Bacillati</taxon>
        <taxon>Actinomycetota</taxon>
        <taxon>Actinomycetes</taxon>
        <taxon>Kineosporiales</taxon>
        <taxon>Kineosporiaceae</taxon>
    </lineage>
</organism>
<dbReference type="SUPFAM" id="SSF52540">
    <property type="entry name" value="P-loop containing nucleoside triphosphate hydrolases"/>
    <property type="match status" value="1"/>
</dbReference>
<dbReference type="Pfam" id="PF07726">
    <property type="entry name" value="AAA_3"/>
    <property type="match status" value="1"/>
</dbReference>